<organism evidence="1 2">
    <name type="scientific">Acaromyces ingoldii</name>
    <dbReference type="NCBI Taxonomy" id="215250"/>
    <lineage>
        <taxon>Eukaryota</taxon>
        <taxon>Fungi</taxon>
        <taxon>Dikarya</taxon>
        <taxon>Basidiomycota</taxon>
        <taxon>Ustilaginomycotina</taxon>
        <taxon>Exobasidiomycetes</taxon>
        <taxon>Exobasidiales</taxon>
        <taxon>Cryptobasidiaceae</taxon>
        <taxon>Acaromyces</taxon>
    </lineage>
</organism>
<keyword evidence="2" id="KW-1185">Reference proteome</keyword>
<dbReference type="Proteomes" id="UP000245768">
    <property type="component" value="Unassembled WGS sequence"/>
</dbReference>
<dbReference type="GeneID" id="37044190"/>
<dbReference type="STRING" id="215250.A0A316YEV4"/>
<dbReference type="AlphaFoldDB" id="A0A316YEV4"/>
<protein>
    <recommendedName>
        <fullName evidence="3">S-adenosyl-L-methionine-dependent methyltransferase</fullName>
    </recommendedName>
</protein>
<dbReference type="RefSeq" id="XP_025375288.1">
    <property type="nucleotide sequence ID" value="XM_025522274.1"/>
</dbReference>
<dbReference type="Pfam" id="PF13489">
    <property type="entry name" value="Methyltransf_23"/>
    <property type="match status" value="1"/>
</dbReference>
<dbReference type="PANTHER" id="PTHR45036">
    <property type="entry name" value="METHYLTRANSFERASE LIKE 7B"/>
    <property type="match status" value="1"/>
</dbReference>
<dbReference type="PANTHER" id="PTHR45036:SF1">
    <property type="entry name" value="METHYLTRANSFERASE LIKE 7A"/>
    <property type="match status" value="1"/>
</dbReference>
<dbReference type="InterPro" id="IPR029063">
    <property type="entry name" value="SAM-dependent_MTases_sf"/>
</dbReference>
<gene>
    <name evidence="1" type="ORF">FA10DRAFT_268311</name>
</gene>
<dbReference type="Gene3D" id="3.40.50.150">
    <property type="entry name" value="Vaccinia Virus protein VP39"/>
    <property type="match status" value="1"/>
</dbReference>
<proteinExistence type="predicted"/>
<evidence type="ECO:0000313" key="1">
    <source>
        <dbReference type="EMBL" id="PWN88090.1"/>
    </source>
</evidence>
<sequence length="281" mass="31211">MAPEPKKLHSGPARRATLLERLTSLFQPILMYTVVFTNGFIPALISQLHNLFNPSKLPLVFSPSAWRDAILKDGMPVILREGDKLAKDYKQHIVGRYASGKVFELGAGSGETLQYYDVNKISSLYLIEPFEELLPSLFASIKSRGPGFESKTKVVPVYVENRGALSDMGVQQGTFDTVVLVQVLCSIRDPGAHLAYLQSLLKPGGQLLIFEHVASKNSLTLLFQRLINPVWSYLARGCRLDRHSADVILQLGGWSHSEILRPEEEHDGALFPRAAARFVKA</sequence>
<accession>A0A316YEV4</accession>
<evidence type="ECO:0000313" key="2">
    <source>
        <dbReference type="Proteomes" id="UP000245768"/>
    </source>
</evidence>
<dbReference type="InParanoid" id="A0A316YEV4"/>
<name>A0A316YEV4_9BASI</name>
<dbReference type="InterPro" id="IPR052356">
    <property type="entry name" value="Thiol_S-MT"/>
</dbReference>
<dbReference type="SUPFAM" id="SSF53335">
    <property type="entry name" value="S-adenosyl-L-methionine-dependent methyltransferases"/>
    <property type="match status" value="1"/>
</dbReference>
<dbReference type="EMBL" id="KZ819638">
    <property type="protein sequence ID" value="PWN88090.1"/>
    <property type="molecule type" value="Genomic_DNA"/>
</dbReference>
<dbReference type="OrthoDB" id="540004at2759"/>
<reference evidence="1 2" key="1">
    <citation type="journal article" date="2018" name="Mol. Biol. Evol.">
        <title>Broad Genomic Sampling Reveals a Smut Pathogenic Ancestry of the Fungal Clade Ustilaginomycotina.</title>
        <authorList>
            <person name="Kijpornyongpan T."/>
            <person name="Mondo S.J."/>
            <person name="Barry K."/>
            <person name="Sandor L."/>
            <person name="Lee J."/>
            <person name="Lipzen A."/>
            <person name="Pangilinan J."/>
            <person name="LaButti K."/>
            <person name="Hainaut M."/>
            <person name="Henrissat B."/>
            <person name="Grigoriev I.V."/>
            <person name="Spatafora J.W."/>
            <person name="Aime M.C."/>
        </authorList>
    </citation>
    <scope>NUCLEOTIDE SEQUENCE [LARGE SCALE GENOMIC DNA]</scope>
    <source>
        <strain evidence="1 2">MCA 4198</strain>
    </source>
</reference>
<evidence type="ECO:0008006" key="3">
    <source>
        <dbReference type="Google" id="ProtNLM"/>
    </source>
</evidence>